<comment type="caution">
    <text evidence="1">The sequence shown here is derived from an EMBL/GenBank/DDBJ whole genome shotgun (WGS) entry which is preliminary data.</text>
</comment>
<evidence type="ECO:0000313" key="2">
    <source>
        <dbReference type="Proteomes" id="UP000805614"/>
    </source>
</evidence>
<protein>
    <submittedName>
        <fullName evidence="1">Uncharacterized protein</fullName>
    </submittedName>
</protein>
<reference evidence="1 2" key="1">
    <citation type="submission" date="2020-06" db="EMBL/GenBank/DDBJ databases">
        <title>Actinomadura xiongansis sp. nov., isolated from soil of Baiyangdian.</title>
        <authorList>
            <person name="Zhang X."/>
        </authorList>
    </citation>
    <scope>NUCLEOTIDE SEQUENCE [LARGE SCALE GENOMIC DNA]</scope>
    <source>
        <strain evidence="1 2">HBUM206468</strain>
    </source>
</reference>
<dbReference type="Proteomes" id="UP000805614">
    <property type="component" value="Unassembled WGS sequence"/>
</dbReference>
<accession>A0ABR7LPE4</accession>
<dbReference type="EMBL" id="JABVEC010000009">
    <property type="protein sequence ID" value="MBC6466659.1"/>
    <property type="molecule type" value="Genomic_DNA"/>
</dbReference>
<proteinExistence type="predicted"/>
<dbReference type="RefSeq" id="WP_187243672.1">
    <property type="nucleotide sequence ID" value="NZ_BAAAOK010000013.1"/>
</dbReference>
<name>A0ABR7LPE4_9ACTN</name>
<sequence>MTSDQANAVEGVMAAMHAIGGTCGVIQSCRLSWLGCYYVYGSVVARAERDQVSGAIVWRDEQHQDGTLVSEMALDVREAIECMPVAQTTAGLESPPLDRAAVDVPDAGGL</sequence>
<organism evidence="1 2">
    <name type="scientific">Actinomadura alba</name>
    <dbReference type="NCBI Taxonomy" id="406431"/>
    <lineage>
        <taxon>Bacteria</taxon>
        <taxon>Bacillati</taxon>
        <taxon>Actinomycetota</taxon>
        <taxon>Actinomycetes</taxon>
        <taxon>Streptosporangiales</taxon>
        <taxon>Thermomonosporaceae</taxon>
        <taxon>Actinomadura</taxon>
    </lineage>
</organism>
<gene>
    <name evidence="1" type="ORF">HKK74_14260</name>
</gene>
<keyword evidence="2" id="KW-1185">Reference proteome</keyword>
<evidence type="ECO:0000313" key="1">
    <source>
        <dbReference type="EMBL" id="MBC6466659.1"/>
    </source>
</evidence>